<dbReference type="Pfam" id="PF00567">
    <property type="entry name" value="TUDOR"/>
    <property type="match status" value="3"/>
</dbReference>
<dbReference type="InterPro" id="IPR002999">
    <property type="entry name" value="Tudor"/>
</dbReference>
<organism evidence="10 11">
    <name type="scientific">Varroa destructor</name>
    <name type="common">Honeybee mite</name>
    <dbReference type="NCBI Taxonomy" id="109461"/>
    <lineage>
        <taxon>Eukaryota</taxon>
        <taxon>Metazoa</taxon>
        <taxon>Ecdysozoa</taxon>
        <taxon>Arthropoda</taxon>
        <taxon>Chelicerata</taxon>
        <taxon>Arachnida</taxon>
        <taxon>Acari</taxon>
        <taxon>Parasitiformes</taxon>
        <taxon>Mesostigmata</taxon>
        <taxon>Gamasina</taxon>
        <taxon>Dermanyssoidea</taxon>
        <taxon>Varroidae</taxon>
        <taxon>Varroa</taxon>
    </lineage>
</organism>
<dbReference type="FunCoup" id="A0A7M7JWV4">
    <property type="interactions" value="79"/>
</dbReference>
<dbReference type="SUPFAM" id="SSF63748">
    <property type="entry name" value="Tudor/PWWP/MBT"/>
    <property type="match status" value="3"/>
</dbReference>
<feature type="compositionally biased region" description="Polar residues" evidence="6">
    <location>
        <begin position="357"/>
        <end position="368"/>
    </location>
</feature>
<evidence type="ECO:0000256" key="3">
    <source>
        <dbReference type="ARBA" id="ARBA00022737"/>
    </source>
</evidence>
<dbReference type="PANTHER" id="PTHR22948">
    <property type="entry name" value="TUDOR DOMAIN CONTAINING PROTEIN"/>
    <property type="match status" value="1"/>
</dbReference>
<sequence length="1311" mass="142537">MEGAELANTLRNLLRSAKGGIPLKRLDDEFYTFSGVHIPLGSFRTLEDLLKTLPDVCSLRSNDRGHLSVYGTKFRGYQTATVLGGNSKGGASSSGRGPGGGGGQISNAGGSNKRPPPGGRGARGSHPQALQNNGIHYTPRPRTGPSGRLPRRLPQSSNYQANLQQESYGQGPYAPHFQSDQLGLIGPSPSATGYTNDNANDWDSEWNYGNSRARTPLTLTDPDDPFADWGCSDMGCSSAGGGVGVGHQVDSMEGTLGGPSPPPQWSTHEDPIDGSLPGGAGPAGGRHYRLGGGGTSAMNNGGGCSVMGGLEAGLHRRFIDFDDSTGQQHQHHQNRRNRNNNNNNNNGSSGTGGQSNHIHGSNASTSNGHWRGDTGRGPMSPGHHDNVSGNLNQSQVSFGSRRGNMVWINPSIQYNGSGGSRSSREYKADRPNAIPIVDPRSRRVVPMRHGGHHGVYGTPTGVGKNGAGQQQGNNSTTSLAMLEEFARASGLPAAEFQLMESKTNKKAAAAQFLCTVELDGIKYKSYPDYRPTAELAKEAAAAKALAALGITKDNLQQRVAEKQASLPLADMSTASQTEAIAVKLAQILEKRPNGVFSNSVPQLFAEEFKQKLPDDWQTKVAGHKLLDFVPNTVAKCDVLYRREVEGSNPAAQGSVAPQVPPLSITEEQFMFVTMLIVDVHNFYGRVEREEYHTLVSDMEVYYKVEANLAQQKLEPSDRPVVGALYAVYDESWHRVQCIADDAAGGEVAEFRYVDLGITELIPRQKLMHLAYDFYAVPFLAIQLRLEEFEESSVSESKRPSVQALMERFMQNKILWAVPAPGVDLSARPLPVKVYDTGDDSADCASSVEGNKDLSQGQQIDINTEIYKIVATPVIFPAPVIAKGYLSCVLPDGFIYLQIEDFGLSELRSLTVEPASDTPVESVQENKMYCAQLEGSWYRCVATNIVSNQEIDIEFIDYGNKDTVDIKKMFALKTGSHIEDLPPQAVRAHMTNLQPVDTWTVEELATITDFCPEDQKLIIKVSSSSCCEGRECDENIRHVDIFKRTQPNDELVSVNHRLYEELKATTSSTSSASNGHAGKNAGEWLATGSQPPLVPVYPKAEPPTHGTTIMLHVVSAASPLSLVIQPFNTSSELANLRAQMQLYYGKQENRLELSEFEIGTGKFYACLQDEIWERAYVEKVSGAPSPDGATCTMAVCYFVDNGAYMPLTVAATSIQPLHQQFRKLPRQAIQAQLHGVRPKEGAADFDPMDCITFQKHITGRDLEGKICDHSEDSRVTPSPTFSLALELFEEDLALRDLYAEMNLLAIVKDEAT</sequence>
<dbReference type="Gene3D" id="3.30.160.20">
    <property type="match status" value="1"/>
</dbReference>
<feature type="compositionally biased region" description="Polar residues" evidence="6">
    <location>
        <begin position="189"/>
        <end position="198"/>
    </location>
</feature>
<dbReference type="SUPFAM" id="SSF54768">
    <property type="entry name" value="dsRNA-binding domain-like"/>
    <property type="match status" value="1"/>
</dbReference>
<dbReference type="PROSITE" id="PS50304">
    <property type="entry name" value="TUDOR"/>
    <property type="match status" value="1"/>
</dbReference>
<feature type="region of interest" description="Disordered" evidence="6">
    <location>
        <begin position="324"/>
        <end position="397"/>
    </location>
</feature>
<dbReference type="Proteomes" id="UP000594260">
    <property type="component" value="Unplaced"/>
</dbReference>
<dbReference type="Pfam" id="PF12872">
    <property type="entry name" value="OST-HTH"/>
    <property type="match status" value="1"/>
</dbReference>
<dbReference type="KEGG" id="vde:111248694"/>
<evidence type="ECO:0000256" key="2">
    <source>
        <dbReference type="ARBA" id="ARBA00022490"/>
    </source>
</evidence>
<dbReference type="Gene3D" id="2.30.30.140">
    <property type="match status" value="3"/>
</dbReference>
<dbReference type="CDD" id="cd20379">
    <property type="entry name" value="Tudor_dTUD-like"/>
    <property type="match status" value="1"/>
</dbReference>
<evidence type="ECO:0000256" key="5">
    <source>
        <dbReference type="PROSITE-ProRule" id="PRU00266"/>
    </source>
</evidence>
<dbReference type="PANTHER" id="PTHR22948:SF76">
    <property type="entry name" value="FI20010P1-RELATED"/>
    <property type="match status" value="1"/>
</dbReference>
<keyword evidence="11" id="KW-1185">Reference proteome</keyword>
<feature type="region of interest" description="Disordered" evidence="6">
    <location>
        <begin position="242"/>
        <end position="292"/>
    </location>
</feature>
<evidence type="ECO:0000259" key="9">
    <source>
        <dbReference type="PROSITE" id="PS51644"/>
    </source>
</evidence>
<keyword evidence="3" id="KW-0677">Repeat</keyword>
<feature type="region of interest" description="Disordered" evidence="6">
    <location>
        <begin position="168"/>
        <end position="198"/>
    </location>
</feature>
<protein>
    <submittedName>
        <fullName evidence="10">Uncharacterized protein</fullName>
    </submittedName>
</protein>
<dbReference type="InterPro" id="IPR014720">
    <property type="entry name" value="dsRBD_dom"/>
</dbReference>
<feature type="domain" description="HTH OST-type" evidence="9">
    <location>
        <begin position="2"/>
        <end position="73"/>
    </location>
</feature>
<evidence type="ECO:0000259" key="7">
    <source>
        <dbReference type="PROSITE" id="PS50137"/>
    </source>
</evidence>
<name>A0A7M7JWV4_VARDE</name>
<dbReference type="RefSeq" id="XP_022657193.1">
    <property type="nucleotide sequence ID" value="XM_022801458.1"/>
</dbReference>
<feature type="compositionally biased region" description="Polar residues" evidence="6">
    <location>
        <begin position="387"/>
        <end position="397"/>
    </location>
</feature>
<dbReference type="SMART" id="SM00333">
    <property type="entry name" value="TUDOR"/>
    <property type="match status" value="2"/>
</dbReference>
<keyword evidence="4" id="KW-0744">Spermatogenesis</keyword>
<comment type="subcellular location">
    <subcellularLocation>
        <location evidence="1">Cytoplasm</location>
    </subcellularLocation>
</comment>
<dbReference type="Gene3D" id="3.30.420.610">
    <property type="entry name" value="LOTUS domain-like"/>
    <property type="match status" value="2"/>
</dbReference>
<dbReference type="GO" id="GO:0003723">
    <property type="term" value="F:RNA binding"/>
    <property type="evidence" value="ECO:0007669"/>
    <property type="project" value="UniProtKB-UniRule"/>
</dbReference>
<dbReference type="PROSITE" id="PS51644">
    <property type="entry name" value="HTH_OST"/>
    <property type="match status" value="1"/>
</dbReference>
<dbReference type="Gene3D" id="2.40.50.90">
    <property type="match status" value="1"/>
</dbReference>
<evidence type="ECO:0000256" key="4">
    <source>
        <dbReference type="ARBA" id="ARBA00022871"/>
    </source>
</evidence>
<feature type="compositionally biased region" description="Gly residues" evidence="6">
    <location>
        <begin position="276"/>
        <end position="292"/>
    </location>
</feature>
<dbReference type="PROSITE" id="PS50137">
    <property type="entry name" value="DS_RBD"/>
    <property type="match status" value="1"/>
</dbReference>
<dbReference type="InParanoid" id="A0A7M7JWV4"/>
<feature type="domain" description="Tudor" evidence="8">
    <location>
        <begin position="919"/>
        <end position="978"/>
    </location>
</feature>
<dbReference type="GO" id="GO:0005737">
    <property type="term" value="C:cytoplasm"/>
    <property type="evidence" value="ECO:0007669"/>
    <property type="project" value="UniProtKB-SubCell"/>
</dbReference>
<dbReference type="InterPro" id="IPR041966">
    <property type="entry name" value="LOTUS-like"/>
</dbReference>
<dbReference type="OrthoDB" id="6497946at2759"/>
<dbReference type="InterPro" id="IPR035437">
    <property type="entry name" value="SNase_OB-fold_sf"/>
</dbReference>
<proteinExistence type="predicted"/>
<feature type="region of interest" description="Disordered" evidence="6">
    <location>
        <begin position="1064"/>
        <end position="1083"/>
    </location>
</feature>
<evidence type="ECO:0000313" key="11">
    <source>
        <dbReference type="Proteomes" id="UP000594260"/>
    </source>
</evidence>
<reference evidence="10" key="1">
    <citation type="submission" date="2021-01" db="UniProtKB">
        <authorList>
            <consortium name="EnsemblMetazoa"/>
        </authorList>
    </citation>
    <scope>IDENTIFICATION</scope>
</reference>
<dbReference type="GeneID" id="111248694"/>
<accession>A0A7M7JWV4</accession>
<evidence type="ECO:0000256" key="1">
    <source>
        <dbReference type="ARBA" id="ARBA00004496"/>
    </source>
</evidence>
<keyword evidence="2" id="KW-0963">Cytoplasm</keyword>
<evidence type="ECO:0000259" key="8">
    <source>
        <dbReference type="PROSITE" id="PS50304"/>
    </source>
</evidence>
<dbReference type="InterPro" id="IPR050621">
    <property type="entry name" value="Tudor_domain_containing"/>
</dbReference>
<feature type="compositionally biased region" description="Basic residues" evidence="6">
    <location>
        <begin position="329"/>
        <end position="338"/>
    </location>
</feature>
<dbReference type="GO" id="GO:0030154">
    <property type="term" value="P:cell differentiation"/>
    <property type="evidence" value="ECO:0007669"/>
    <property type="project" value="UniProtKB-ARBA"/>
</dbReference>
<keyword evidence="5" id="KW-0694">RNA-binding</keyword>
<feature type="domain" description="DRBM" evidence="7">
    <location>
        <begin position="477"/>
        <end position="550"/>
    </location>
</feature>
<dbReference type="EnsemblMetazoa" id="XM_022801458">
    <property type="protein sequence ID" value="XP_022657193"/>
    <property type="gene ID" value="LOC111248694"/>
</dbReference>
<keyword evidence="4" id="KW-0221">Differentiation</keyword>
<feature type="compositionally biased region" description="Low complexity" evidence="6">
    <location>
        <begin position="339"/>
        <end position="348"/>
    </location>
</feature>
<evidence type="ECO:0000313" key="10">
    <source>
        <dbReference type="EnsemblMetazoa" id="XP_022657193"/>
    </source>
</evidence>
<evidence type="ECO:0000256" key="6">
    <source>
        <dbReference type="SAM" id="MobiDB-lite"/>
    </source>
</evidence>
<feature type="region of interest" description="Disordered" evidence="6">
    <location>
        <begin position="84"/>
        <end position="154"/>
    </location>
</feature>
<dbReference type="GO" id="GO:0007283">
    <property type="term" value="P:spermatogenesis"/>
    <property type="evidence" value="ECO:0007669"/>
    <property type="project" value="UniProtKB-KW"/>
</dbReference>
<dbReference type="InterPro" id="IPR025605">
    <property type="entry name" value="OST-HTH/LOTUS_dom"/>
</dbReference>